<keyword evidence="4" id="KW-0449">Lipoprotein</keyword>
<proteinExistence type="inferred from homology"/>
<evidence type="ECO:0000313" key="8">
    <source>
        <dbReference type="EMBL" id="KAK3007859.1"/>
    </source>
</evidence>
<feature type="region of interest" description="Disordered" evidence="6">
    <location>
        <begin position="261"/>
        <end position="297"/>
    </location>
</feature>
<keyword evidence="9" id="KW-1185">Reference proteome</keyword>
<sequence length="297" mass="31569">MAKTPGDGASSEPLKYQTWVLKVFIHCEGCKKKVKKVLLGIDGVYKIDIDSQRQKVTVTGNVGAETLIKKLLKTGKHAELWPESSDKKEKNSGKSKKNKKQADTEGGEKANDNEQKNSEGGGNGKVSQDMQDQKKSSSSADDQSDEDASENEETALISTVSGGNGADTGGKKKKKKKKGKSNNTADGEAGSGNNAPVGGGSTAPADPLTGPVILSAPSQQVYPYQPSYYPAPVHGLGYNMAYPSISSSYYTPPEYAYTHLHPATYPPPPPSDSISAFSNHDYNDNNDDDDGTACSIM</sequence>
<accession>A0AA89AKY3</accession>
<dbReference type="PROSITE" id="PS50846">
    <property type="entry name" value="HMA_2"/>
    <property type="match status" value="1"/>
</dbReference>
<evidence type="ECO:0000256" key="3">
    <source>
        <dbReference type="ARBA" id="ARBA00022723"/>
    </source>
</evidence>
<dbReference type="CDD" id="cd00371">
    <property type="entry name" value="HMA"/>
    <property type="match status" value="1"/>
</dbReference>
<evidence type="ECO:0000256" key="1">
    <source>
        <dbReference type="ARBA" id="ARBA00004170"/>
    </source>
</evidence>
<dbReference type="SUPFAM" id="SSF55008">
    <property type="entry name" value="HMA, heavy metal-associated domain"/>
    <property type="match status" value="1"/>
</dbReference>
<evidence type="ECO:0000313" key="9">
    <source>
        <dbReference type="Proteomes" id="UP001188597"/>
    </source>
</evidence>
<feature type="compositionally biased region" description="Basic and acidic residues" evidence="6">
    <location>
        <begin position="79"/>
        <end position="92"/>
    </location>
</feature>
<dbReference type="PANTHER" id="PTHR45868">
    <property type="entry name" value="HEAVY METAL-ASSOCIATED ISOPRENYLATED PLANT PROTEIN 33-RELATED"/>
    <property type="match status" value="1"/>
</dbReference>
<dbReference type="GO" id="GO:0046872">
    <property type="term" value="F:metal ion binding"/>
    <property type="evidence" value="ECO:0007669"/>
    <property type="project" value="UniProtKB-KW"/>
</dbReference>
<keyword evidence="4" id="KW-0636">Prenylation</keyword>
<dbReference type="InterPro" id="IPR006121">
    <property type="entry name" value="HMA_dom"/>
</dbReference>
<organism evidence="8 9">
    <name type="scientific">Escallonia herrerae</name>
    <dbReference type="NCBI Taxonomy" id="1293975"/>
    <lineage>
        <taxon>Eukaryota</taxon>
        <taxon>Viridiplantae</taxon>
        <taxon>Streptophyta</taxon>
        <taxon>Embryophyta</taxon>
        <taxon>Tracheophyta</taxon>
        <taxon>Spermatophyta</taxon>
        <taxon>Magnoliopsida</taxon>
        <taxon>eudicotyledons</taxon>
        <taxon>Gunneridae</taxon>
        <taxon>Pentapetalae</taxon>
        <taxon>asterids</taxon>
        <taxon>campanulids</taxon>
        <taxon>Escalloniales</taxon>
        <taxon>Escalloniaceae</taxon>
        <taxon>Escallonia</taxon>
    </lineage>
</organism>
<comment type="subcellular location">
    <subcellularLocation>
        <location evidence="1">Membrane</location>
        <topology evidence="1">Peripheral membrane protein</topology>
    </subcellularLocation>
</comment>
<dbReference type="FunFam" id="3.30.70.100:FF:000008">
    <property type="entry name" value="Copper transport protein ATOX1"/>
    <property type="match status" value="1"/>
</dbReference>
<dbReference type="InterPro" id="IPR036163">
    <property type="entry name" value="HMA_dom_sf"/>
</dbReference>
<evidence type="ECO:0000256" key="6">
    <source>
        <dbReference type="SAM" id="MobiDB-lite"/>
    </source>
</evidence>
<comment type="caution">
    <text evidence="8">The sequence shown here is derived from an EMBL/GenBank/DDBJ whole genome shotgun (WGS) entry which is preliminary data.</text>
</comment>
<evidence type="ECO:0000256" key="4">
    <source>
        <dbReference type="ARBA" id="ARBA00023289"/>
    </source>
</evidence>
<gene>
    <name evidence="8" type="ORF">RJ639_014588</name>
</gene>
<dbReference type="GO" id="GO:0016020">
    <property type="term" value="C:membrane"/>
    <property type="evidence" value="ECO:0007669"/>
    <property type="project" value="UniProtKB-SubCell"/>
</dbReference>
<keyword evidence="2" id="KW-0488">Methylation</keyword>
<dbReference type="Pfam" id="PF00403">
    <property type="entry name" value="HMA"/>
    <property type="match status" value="1"/>
</dbReference>
<dbReference type="Proteomes" id="UP001188597">
    <property type="component" value="Unassembled WGS sequence"/>
</dbReference>
<evidence type="ECO:0000259" key="7">
    <source>
        <dbReference type="PROSITE" id="PS50846"/>
    </source>
</evidence>
<dbReference type="AlphaFoldDB" id="A0AA89AKY3"/>
<keyword evidence="3" id="KW-0479">Metal-binding</keyword>
<comment type="similarity">
    <text evidence="5">Belongs to the HIPP family.</text>
</comment>
<feature type="region of interest" description="Disordered" evidence="6">
    <location>
        <begin position="79"/>
        <end position="213"/>
    </location>
</feature>
<feature type="compositionally biased region" description="Acidic residues" evidence="6">
    <location>
        <begin position="142"/>
        <end position="153"/>
    </location>
</feature>
<dbReference type="PANTHER" id="PTHR45868:SF80">
    <property type="entry name" value="F15K9.8-RELATED"/>
    <property type="match status" value="1"/>
</dbReference>
<evidence type="ECO:0000256" key="5">
    <source>
        <dbReference type="ARBA" id="ARBA00024045"/>
    </source>
</evidence>
<protein>
    <recommendedName>
        <fullName evidence="7">HMA domain-containing protein</fullName>
    </recommendedName>
</protein>
<reference evidence="8" key="1">
    <citation type="submission" date="2022-12" db="EMBL/GenBank/DDBJ databases">
        <title>Draft genome assemblies for two species of Escallonia (Escalloniales).</title>
        <authorList>
            <person name="Chanderbali A."/>
            <person name="Dervinis C."/>
            <person name="Anghel I."/>
            <person name="Soltis D."/>
            <person name="Soltis P."/>
            <person name="Zapata F."/>
        </authorList>
    </citation>
    <scope>NUCLEOTIDE SEQUENCE</scope>
    <source>
        <strain evidence="8">UCBG64.0493</strain>
        <tissue evidence="8">Leaf</tissue>
    </source>
</reference>
<feature type="compositionally biased region" description="Basic and acidic residues" evidence="6">
    <location>
        <begin position="100"/>
        <end position="117"/>
    </location>
</feature>
<feature type="domain" description="HMA" evidence="7">
    <location>
        <begin position="16"/>
        <end position="79"/>
    </location>
</feature>
<dbReference type="GO" id="GO:0009626">
    <property type="term" value="P:plant-type hypersensitive response"/>
    <property type="evidence" value="ECO:0007669"/>
    <property type="project" value="UniProtKB-KW"/>
</dbReference>
<dbReference type="EMBL" id="JAVXUP010001816">
    <property type="protein sequence ID" value="KAK3007859.1"/>
    <property type="molecule type" value="Genomic_DNA"/>
</dbReference>
<feature type="compositionally biased region" description="Basic residues" evidence="6">
    <location>
        <begin position="171"/>
        <end position="180"/>
    </location>
</feature>
<dbReference type="Gene3D" id="3.30.70.100">
    <property type="match status" value="1"/>
</dbReference>
<evidence type="ECO:0000256" key="2">
    <source>
        <dbReference type="ARBA" id="ARBA00022481"/>
    </source>
</evidence>
<name>A0AA89AKY3_9ASTE</name>